<gene>
    <name evidence="2" type="ORF">GCM10007968_13740</name>
</gene>
<comment type="caution">
    <text evidence="2">The sequence shown here is derived from an EMBL/GenBank/DDBJ whole genome shotgun (WGS) entry which is preliminary data.</text>
</comment>
<evidence type="ECO:0000256" key="1">
    <source>
        <dbReference type="SAM" id="Phobius"/>
    </source>
</evidence>
<sequence>MKKDEILEKSRAEKLDEREEHIDDESFIYSFLGVLIVSVLITVWNTIHGKPYSDIGAIICGAIASASLFKYKQNKRKRSLFAGILASSASISCLILYFVFGA</sequence>
<dbReference type="InterPro" id="IPR045620">
    <property type="entry name" value="DUF6442"/>
</dbReference>
<name>A0A917S1S7_9BACL</name>
<feature type="transmembrane region" description="Helical" evidence="1">
    <location>
        <begin position="27"/>
        <end position="46"/>
    </location>
</feature>
<keyword evidence="3" id="KW-1185">Reference proteome</keyword>
<reference evidence="2" key="1">
    <citation type="journal article" date="2014" name="Int. J. Syst. Evol. Microbiol.">
        <title>Complete genome sequence of Corynebacterium casei LMG S-19264T (=DSM 44701T), isolated from a smear-ripened cheese.</title>
        <authorList>
            <consortium name="US DOE Joint Genome Institute (JGI-PGF)"/>
            <person name="Walter F."/>
            <person name="Albersmeier A."/>
            <person name="Kalinowski J."/>
            <person name="Ruckert C."/>
        </authorList>
    </citation>
    <scope>NUCLEOTIDE SEQUENCE</scope>
    <source>
        <strain evidence="2">JCM 15325</strain>
    </source>
</reference>
<dbReference type="Proteomes" id="UP000654670">
    <property type="component" value="Unassembled WGS sequence"/>
</dbReference>
<dbReference type="RefSeq" id="WP_188802359.1">
    <property type="nucleotide sequence ID" value="NZ_BMOK01000005.1"/>
</dbReference>
<protein>
    <submittedName>
        <fullName evidence="2">Uncharacterized protein</fullName>
    </submittedName>
</protein>
<accession>A0A917S1S7</accession>
<evidence type="ECO:0000313" key="3">
    <source>
        <dbReference type="Proteomes" id="UP000654670"/>
    </source>
</evidence>
<reference evidence="2" key="2">
    <citation type="submission" date="2020-09" db="EMBL/GenBank/DDBJ databases">
        <authorList>
            <person name="Sun Q."/>
            <person name="Ohkuma M."/>
        </authorList>
    </citation>
    <scope>NUCLEOTIDE SEQUENCE</scope>
    <source>
        <strain evidence="2">JCM 15325</strain>
    </source>
</reference>
<keyword evidence="1" id="KW-1133">Transmembrane helix</keyword>
<dbReference type="Pfam" id="PF20040">
    <property type="entry name" value="DUF6442"/>
    <property type="match status" value="1"/>
</dbReference>
<organism evidence="2 3">
    <name type="scientific">Sporolactobacillus putidus</name>
    <dbReference type="NCBI Taxonomy" id="492735"/>
    <lineage>
        <taxon>Bacteria</taxon>
        <taxon>Bacillati</taxon>
        <taxon>Bacillota</taxon>
        <taxon>Bacilli</taxon>
        <taxon>Bacillales</taxon>
        <taxon>Sporolactobacillaceae</taxon>
        <taxon>Sporolactobacillus</taxon>
    </lineage>
</organism>
<proteinExistence type="predicted"/>
<dbReference type="AlphaFoldDB" id="A0A917S1S7"/>
<dbReference type="EMBL" id="BMOK01000005">
    <property type="protein sequence ID" value="GGL50746.1"/>
    <property type="molecule type" value="Genomic_DNA"/>
</dbReference>
<feature type="transmembrane region" description="Helical" evidence="1">
    <location>
        <begin position="52"/>
        <end position="69"/>
    </location>
</feature>
<keyword evidence="1" id="KW-0812">Transmembrane</keyword>
<keyword evidence="1" id="KW-0472">Membrane</keyword>
<evidence type="ECO:0000313" key="2">
    <source>
        <dbReference type="EMBL" id="GGL50746.1"/>
    </source>
</evidence>
<feature type="transmembrane region" description="Helical" evidence="1">
    <location>
        <begin position="81"/>
        <end position="100"/>
    </location>
</feature>